<dbReference type="GO" id="GO:0005829">
    <property type="term" value="C:cytosol"/>
    <property type="evidence" value="ECO:0007669"/>
    <property type="project" value="TreeGrafter"/>
</dbReference>
<sequence length="354" mass="40201">MQPQNILVINIARFGDTLLVTPVIRALKTKWPEANIDIFAHKKTKEILENIAEVNELKAFSKGKARWSGWLSRQKYDLALVYGNDEPLLRYAKRKANLTVYFSDVSDAKSNEYTVAKPRELMPAQQERALLINALGVSVSDWRLHYCVSPSEEEYASDFLRRQGLEQRLKIGFQLQSFPAKAYRDWPVEHFYALAQRIYRDYPHAHILLLGSQESEKSALMLAEQLGTNRCSSLAGTTTMRQNAAIMNQLNLYVGVDTGTTHLAGALGIPMVALYHSFHPGRFLAPQQHPKLAVIEHPIDYSQATREDTMSAISVDQVWHAVHNLLENYSLENKPLENKSLESNSLENHSLENK</sequence>
<name>A0A1Y2SKE9_9GAMM</name>
<dbReference type="GO" id="GO:0009244">
    <property type="term" value="P:lipopolysaccharide core region biosynthetic process"/>
    <property type="evidence" value="ECO:0007669"/>
    <property type="project" value="TreeGrafter"/>
</dbReference>
<protein>
    <submittedName>
        <fullName evidence="3">Lipopolysaccharide heptosyltransferase II</fullName>
    </submittedName>
</protein>
<dbReference type="Pfam" id="PF01075">
    <property type="entry name" value="Glyco_transf_9"/>
    <property type="match status" value="1"/>
</dbReference>
<evidence type="ECO:0000313" key="4">
    <source>
        <dbReference type="Proteomes" id="UP000194204"/>
    </source>
</evidence>
<keyword evidence="1" id="KW-0328">Glycosyltransferase</keyword>
<dbReference type="InterPro" id="IPR002201">
    <property type="entry name" value="Glyco_trans_9"/>
</dbReference>
<reference evidence="3 4" key="1">
    <citation type="submission" date="2017-01" db="EMBL/GenBank/DDBJ databases">
        <title>Deconstructing symbiosis and pathogenesis requirements using a combined genomic-metabolomic approach.</title>
        <authorList>
            <person name="Tobias N.J."/>
            <person name="Wolff H."/>
            <person name="Djahanschiri B."/>
            <person name="Ebersberger I."/>
            <person name="Bode H.B."/>
        </authorList>
    </citation>
    <scope>NUCLEOTIDE SEQUENCE [LARGE SCALE GENOMIC DNA]</scope>
    <source>
        <strain evidence="3 4">DSM 4764</strain>
    </source>
</reference>
<proteinExistence type="predicted"/>
<organism evidence="3 4">
    <name type="scientific">Xenorhabdus beddingii</name>
    <dbReference type="NCBI Taxonomy" id="40578"/>
    <lineage>
        <taxon>Bacteria</taxon>
        <taxon>Pseudomonadati</taxon>
        <taxon>Pseudomonadota</taxon>
        <taxon>Gammaproteobacteria</taxon>
        <taxon>Enterobacterales</taxon>
        <taxon>Morganellaceae</taxon>
        <taxon>Xenorhabdus</taxon>
    </lineage>
</organism>
<dbReference type="GO" id="GO:0008713">
    <property type="term" value="F:ADP-heptose-lipopolysaccharide heptosyltransferase activity"/>
    <property type="evidence" value="ECO:0007669"/>
    <property type="project" value="TreeGrafter"/>
</dbReference>
<accession>A0A1Y2SKE9</accession>
<dbReference type="STRING" id="40578.Xbed_02604"/>
<dbReference type="AlphaFoldDB" id="A0A1Y2SKE9"/>
<keyword evidence="4" id="KW-1185">Reference proteome</keyword>
<dbReference type="PANTHER" id="PTHR30160">
    <property type="entry name" value="TETRAACYLDISACCHARIDE 4'-KINASE-RELATED"/>
    <property type="match status" value="1"/>
</dbReference>
<dbReference type="EMBL" id="MUBK01000021">
    <property type="protein sequence ID" value="OTA19207.1"/>
    <property type="molecule type" value="Genomic_DNA"/>
</dbReference>
<dbReference type="Proteomes" id="UP000194204">
    <property type="component" value="Unassembled WGS sequence"/>
</dbReference>
<dbReference type="SUPFAM" id="SSF53756">
    <property type="entry name" value="UDP-Glycosyltransferase/glycogen phosphorylase"/>
    <property type="match status" value="1"/>
</dbReference>
<gene>
    <name evidence="3" type="ORF">Xbed_02604</name>
</gene>
<dbReference type="CDD" id="cd03789">
    <property type="entry name" value="GT9_LPS_heptosyltransferase"/>
    <property type="match status" value="1"/>
</dbReference>
<dbReference type="OrthoDB" id="9797795at2"/>
<evidence type="ECO:0000256" key="2">
    <source>
        <dbReference type="ARBA" id="ARBA00022679"/>
    </source>
</evidence>
<evidence type="ECO:0000313" key="3">
    <source>
        <dbReference type="EMBL" id="OTA19207.1"/>
    </source>
</evidence>
<dbReference type="PANTHER" id="PTHR30160:SF7">
    <property type="entry name" value="ADP-HEPTOSE--LPS HEPTOSYLTRANSFERASE 2"/>
    <property type="match status" value="1"/>
</dbReference>
<dbReference type="Gene3D" id="3.40.50.2000">
    <property type="entry name" value="Glycogen Phosphorylase B"/>
    <property type="match status" value="2"/>
</dbReference>
<dbReference type="RefSeq" id="WP_086113323.1">
    <property type="nucleotide sequence ID" value="NZ_CAWNHF010000124.1"/>
</dbReference>
<keyword evidence="2 3" id="KW-0808">Transferase</keyword>
<comment type="caution">
    <text evidence="3">The sequence shown here is derived from an EMBL/GenBank/DDBJ whole genome shotgun (WGS) entry which is preliminary data.</text>
</comment>
<evidence type="ECO:0000256" key="1">
    <source>
        <dbReference type="ARBA" id="ARBA00022676"/>
    </source>
</evidence>
<dbReference type="InterPro" id="IPR051199">
    <property type="entry name" value="LPS_LOS_Heptosyltrfase"/>
</dbReference>